<proteinExistence type="predicted"/>
<name>A0ABQ2NEW8_9FLAO</name>
<evidence type="ECO:0000259" key="1">
    <source>
        <dbReference type="PROSITE" id="PS51352"/>
    </source>
</evidence>
<keyword evidence="3" id="KW-1185">Reference proteome</keyword>
<evidence type="ECO:0000313" key="2">
    <source>
        <dbReference type="EMBL" id="GGP01642.1"/>
    </source>
</evidence>
<dbReference type="Gene3D" id="3.40.30.10">
    <property type="entry name" value="Glutaredoxin"/>
    <property type="match status" value="1"/>
</dbReference>
<comment type="caution">
    <text evidence="2">The sequence shown here is derived from an EMBL/GenBank/DDBJ whole genome shotgun (WGS) entry which is preliminary data.</text>
</comment>
<dbReference type="EMBL" id="BMLV01000001">
    <property type="protein sequence ID" value="GGP01642.1"/>
    <property type="molecule type" value="Genomic_DNA"/>
</dbReference>
<dbReference type="InterPro" id="IPR013766">
    <property type="entry name" value="Thioredoxin_domain"/>
</dbReference>
<dbReference type="InterPro" id="IPR036249">
    <property type="entry name" value="Thioredoxin-like_sf"/>
</dbReference>
<feature type="domain" description="Thioredoxin" evidence="1">
    <location>
        <begin position="1"/>
        <end position="137"/>
    </location>
</feature>
<dbReference type="Pfam" id="PF13899">
    <property type="entry name" value="Thioredoxin_7"/>
    <property type="match status" value="1"/>
</dbReference>
<reference evidence="3" key="1">
    <citation type="journal article" date="2019" name="Int. J. Syst. Evol. Microbiol.">
        <title>The Global Catalogue of Microorganisms (GCM) 10K type strain sequencing project: providing services to taxonomists for standard genome sequencing and annotation.</title>
        <authorList>
            <consortium name="The Broad Institute Genomics Platform"/>
            <consortium name="The Broad Institute Genome Sequencing Center for Infectious Disease"/>
            <person name="Wu L."/>
            <person name="Ma J."/>
        </authorList>
    </citation>
    <scope>NUCLEOTIDE SEQUENCE [LARGE SCALE GENOMIC DNA]</scope>
    <source>
        <strain evidence="3">CGMCC 1.7656</strain>
    </source>
</reference>
<gene>
    <name evidence="2" type="ORF">GCM10010992_02840</name>
</gene>
<accession>A0ABQ2NEW8</accession>
<protein>
    <recommendedName>
        <fullName evidence="1">Thioredoxin domain-containing protein</fullName>
    </recommendedName>
</protein>
<sequence length="138" mass="16059">MLGLFAFIFAENPIKDLAKAKETAKAEHKLILLKFSGSDWCVPCIRLQKQIMDTEQFQFFSDKYLVLMDADFPRLKKNKLPKEEQEKNEALAEKFNKDGVFPKLVLMDPSGKVLKFWDGFNNWSPQTLIDNIKPFLEK</sequence>
<dbReference type="SUPFAM" id="SSF52833">
    <property type="entry name" value="Thioredoxin-like"/>
    <property type="match status" value="1"/>
</dbReference>
<evidence type="ECO:0000313" key="3">
    <source>
        <dbReference type="Proteomes" id="UP000620064"/>
    </source>
</evidence>
<organism evidence="2 3">
    <name type="scientific">Cloacibacterium rupense</name>
    <dbReference type="NCBI Taxonomy" id="517423"/>
    <lineage>
        <taxon>Bacteria</taxon>
        <taxon>Pseudomonadati</taxon>
        <taxon>Bacteroidota</taxon>
        <taxon>Flavobacteriia</taxon>
        <taxon>Flavobacteriales</taxon>
        <taxon>Weeksellaceae</taxon>
    </lineage>
</organism>
<dbReference type="Proteomes" id="UP000620064">
    <property type="component" value="Unassembled WGS sequence"/>
</dbReference>
<dbReference type="PROSITE" id="PS51352">
    <property type="entry name" value="THIOREDOXIN_2"/>
    <property type="match status" value="1"/>
</dbReference>